<feature type="domain" description="Disease resistance N-terminal" evidence="7">
    <location>
        <begin position="5"/>
        <end position="91"/>
    </location>
</feature>
<dbReference type="Pfam" id="PF00931">
    <property type="entry name" value="NB-ARC"/>
    <property type="match status" value="1"/>
</dbReference>
<evidence type="ECO:0000313" key="11">
    <source>
        <dbReference type="Proteomes" id="UP000663760"/>
    </source>
</evidence>
<feature type="domain" description="Disease resistance R13L4/SHOC-2-like LRR" evidence="9">
    <location>
        <begin position="571"/>
        <end position="857"/>
    </location>
</feature>
<keyword evidence="3" id="KW-0677">Repeat</keyword>
<dbReference type="InterPro" id="IPR055414">
    <property type="entry name" value="LRR_R13L4/SHOC2-like"/>
</dbReference>
<dbReference type="EMBL" id="LR746271">
    <property type="protein sequence ID" value="CAA7400545.1"/>
    <property type="molecule type" value="Genomic_DNA"/>
</dbReference>
<gene>
    <name evidence="10" type="ORF">SI8410_08011223</name>
</gene>
<keyword evidence="4" id="KW-0547">Nucleotide-binding</keyword>
<dbReference type="CDD" id="cd14798">
    <property type="entry name" value="RX-CC_like"/>
    <property type="match status" value="1"/>
</dbReference>
<dbReference type="SUPFAM" id="SSF52058">
    <property type="entry name" value="L domain-like"/>
    <property type="match status" value="1"/>
</dbReference>
<dbReference type="InterPro" id="IPR036388">
    <property type="entry name" value="WH-like_DNA-bd_sf"/>
</dbReference>
<dbReference type="FunFam" id="1.10.10.10:FF:000322">
    <property type="entry name" value="Probable disease resistance protein At1g63360"/>
    <property type="match status" value="1"/>
</dbReference>
<proteinExistence type="inferred from homology"/>
<comment type="similarity">
    <text evidence="1">Belongs to the disease resistance NB-LRR family.</text>
</comment>
<dbReference type="Gene3D" id="3.40.50.300">
    <property type="entry name" value="P-loop containing nucleotide triphosphate hydrolases"/>
    <property type="match status" value="1"/>
</dbReference>
<dbReference type="GO" id="GO:0002758">
    <property type="term" value="P:innate immune response-activating signaling pathway"/>
    <property type="evidence" value="ECO:0007669"/>
    <property type="project" value="UniProtKB-ARBA"/>
</dbReference>
<evidence type="ECO:0000313" key="10">
    <source>
        <dbReference type="EMBL" id="CAA7400545.1"/>
    </source>
</evidence>
<dbReference type="Pfam" id="PF23559">
    <property type="entry name" value="WHD_DRP"/>
    <property type="match status" value="1"/>
</dbReference>
<dbReference type="Gene3D" id="1.10.10.10">
    <property type="entry name" value="Winged helix-like DNA-binding domain superfamily/Winged helix DNA-binding domain"/>
    <property type="match status" value="1"/>
</dbReference>
<dbReference type="PANTHER" id="PTHR23155">
    <property type="entry name" value="DISEASE RESISTANCE PROTEIN RP"/>
    <property type="match status" value="1"/>
</dbReference>
<evidence type="ECO:0000259" key="8">
    <source>
        <dbReference type="Pfam" id="PF23559"/>
    </source>
</evidence>
<dbReference type="InterPro" id="IPR032675">
    <property type="entry name" value="LRR_dom_sf"/>
</dbReference>
<dbReference type="Gene3D" id="3.80.10.10">
    <property type="entry name" value="Ribonuclease Inhibitor"/>
    <property type="match status" value="2"/>
</dbReference>
<dbReference type="InterPro" id="IPR058922">
    <property type="entry name" value="WHD_DRP"/>
</dbReference>
<dbReference type="InterPro" id="IPR002182">
    <property type="entry name" value="NB-ARC"/>
</dbReference>
<evidence type="ECO:0000256" key="4">
    <source>
        <dbReference type="ARBA" id="ARBA00022741"/>
    </source>
</evidence>
<dbReference type="InterPro" id="IPR041118">
    <property type="entry name" value="Rx_N"/>
</dbReference>
<evidence type="ECO:0000256" key="3">
    <source>
        <dbReference type="ARBA" id="ARBA00022737"/>
    </source>
</evidence>
<organism evidence="10 11">
    <name type="scientific">Spirodela intermedia</name>
    <name type="common">Intermediate duckweed</name>
    <dbReference type="NCBI Taxonomy" id="51605"/>
    <lineage>
        <taxon>Eukaryota</taxon>
        <taxon>Viridiplantae</taxon>
        <taxon>Streptophyta</taxon>
        <taxon>Embryophyta</taxon>
        <taxon>Tracheophyta</taxon>
        <taxon>Spermatophyta</taxon>
        <taxon>Magnoliopsida</taxon>
        <taxon>Liliopsida</taxon>
        <taxon>Araceae</taxon>
        <taxon>Lemnoideae</taxon>
        <taxon>Spirodela</taxon>
    </lineage>
</organism>
<dbReference type="InterPro" id="IPR044974">
    <property type="entry name" value="Disease_R_plants"/>
</dbReference>
<evidence type="ECO:0000259" key="6">
    <source>
        <dbReference type="Pfam" id="PF00931"/>
    </source>
</evidence>
<keyword evidence="11" id="KW-1185">Reference proteome</keyword>
<dbReference type="InterPro" id="IPR038005">
    <property type="entry name" value="RX-like_CC"/>
</dbReference>
<dbReference type="PANTHER" id="PTHR23155:SF1205">
    <property type="entry name" value="DISEASE RESISTANCE PROTEIN RPM1"/>
    <property type="match status" value="1"/>
</dbReference>
<dbReference type="Gene3D" id="1.10.8.430">
    <property type="entry name" value="Helical domain of apoptotic protease-activating factors"/>
    <property type="match status" value="1"/>
</dbReference>
<dbReference type="Proteomes" id="UP000663760">
    <property type="component" value="Chromosome 8"/>
</dbReference>
<evidence type="ECO:0000259" key="9">
    <source>
        <dbReference type="Pfam" id="PF23598"/>
    </source>
</evidence>
<reference evidence="10" key="1">
    <citation type="submission" date="2020-02" db="EMBL/GenBank/DDBJ databases">
        <authorList>
            <person name="Scholz U."/>
            <person name="Mascher M."/>
            <person name="Fiebig A."/>
        </authorList>
    </citation>
    <scope>NUCLEOTIDE SEQUENCE</scope>
</reference>
<feature type="domain" description="Disease resistance protein winged helix" evidence="8">
    <location>
        <begin position="432"/>
        <end position="508"/>
    </location>
</feature>
<dbReference type="Pfam" id="PF23598">
    <property type="entry name" value="LRR_14"/>
    <property type="match status" value="1"/>
</dbReference>
<evidence type="ECO:0000256" key="2">
    <source>
        <dbReference type="ARBA" id="ARBA00022614"/>
    </source>
</evidence>
<dbReference type="InterPro" id="IPR042197">
    <property type="entry name" value="Apaf_helical"/>
</dbReference>
<dbReference type="FunFam" id="3.40.50.300:FF:001091">
    <property type="entry name" value="Probable disease resistance protein At1g61300"/>
    <property type="match status" value="1"/>
</dbReference>
<dbReference type="AlphaFoldDB" id="A0A7I8KU87"/>
<accession>A0A7I8KU87</accession>
<dbReference type="Gene3D" id="1.20.5.4130">
    <property type="match status" value="1"/>
</dbReference>
<dbReference type="InterPro" id="IPR027417">
    <property type="entry name" value="P-loop_NTPase"/>
</dbReference>
<dbReference type="GO" id="GO:0042742">
    <property type="term" value="P:defense response to bacterium"/>
    <property type="evidence" value="ECO:0007669"/>
    <property type="project" value="UniProtKB-ARBA"/>
</dbReference>
<protein>
    <submittedName>
        <fullName evidence="10">Uncharacterized protein</fullName>
    </submittedName>
</protein>
<dbReference type="SUPFAM" id="SSF52540">
    <property type="entry name" value="P-loop containing nucleoside triphosphate hydrolases"/>
    <property type="match status" value="1"/>
</dbReference>
<dbReference type="GO" id="GO:0009626">
    <property type="term" value="P:plant-type hypersensitive response"/>
    <property type="evidence" value="ECO:0007669"/>
    <property type="project" value="UniProtKB-ARBA"/>
</dbReference>
<dbReference type="Pfam" id="PF18052">
    <property type="entry name" value="Rx_N"/>
    <property type="match status" value="1"/>
</dbReference>
<feature type="domain" description="NB-ARC" evidence="6">
    <location>
        <begin position="172"/>
        <end position="341"/>
    </location>
</feature>
<dbReference type="GO" id="GO:0043531">
    <property type="term" value="F:ADP binding"/>
    <property type="evidence" value="ECO:0007669"/>
    <property type="project" value="InterPro"/>
</dbReference>
<evidence type="ECO:0000256" key="1">
    <source>
        <dbReference type="ARBA" id="ARBA00008894"/>
    </source>
</evidence>
<dbReference type="OrthoDB" id="2021138at2759"/>
<evidence type="ECO:0000256" key="5">
    <source>
        <dbReference type="ARBA" id="ARBA00022821"/>
    </source>
</evidence>
<name>A0A7I8KU87_SPIIN</name>
<evidence type="ECO:0000259" key="7">
    <source>
        <dbReference type="Pfam" id="PF18052"/>
    </source>
</evidence>
<keyword evidence="2" id="KW-0433">Leucine-rich repeat</keyword>
<keyword evidence="5" id="KW-0611">Plant defense</keyword>
<dbReference type="PRINTS" id="PR00364">
    <property type="entry name" value="DISEASERSIST"/>
</dbReference>
<sequence length="911" mass="103249">MADAVLGYVVKRICDLLIDEAVFLFEVKDQVEWVKEELKTMQCFLKDADTKSKGDENVKNWVRQVREIAYQAEELVESYVLDAEQRRRRRKGFIRTIVCCRLPSPNGFIVLHQFGNEIEAIRAKIREISERRITYGIQDLGGEPGKQIDKTVRERRRAILHVPDADLVGMDAETNKILGHLLDGSRKRRPVISIVGMGGLGKTTLAKRVFNEAKARFSLSVWIDVSQQYSAEGLLREILRQVTKLKVKELEEMTRTECEATVYQTLKAENYLIVMDDVWDKEVWTILSPHLPDAQNGSRVLITTRYVDVARAADPSTPPLELRLLDDEESWELLSKKAFPYQEDIEVVCSEPLRNVGKEIARKCGGLPLALVVLGGLLSTKGPSIRAWRRLAETLVWENIEEGRMCLDILALSFDDLPRHLKCCFLYFSSLPEDFKIGIDRLIGLWIAEGFVKKRSGETLEEIAEGYLQDLVQRCMVILVRDVYVDPWVIRMPEFVLRCRIHDLLHDFTIAEAKELGFLVCDGIRDDGGASQLDSSARRLSLHGDKAWCWDSESTPRLRTLLSFGTYRNFDINRTFPITDLKLLRVVDLEWASIDELPKQVGDLIHLRYLGLKNTKITSLPSSVGQLRRLQCLDAEGTGIKTMPIGVWKIETLRKVLVPFTVEPEMVEGGLRSLQVLKLVRAGRWIDSCLGSLTSLRELQITGIEGCHHSALLSWLPKLPRLKKLLLQGASIPDCLWRPSGFSSLQVLSLIGTVTRPPQHSSSGGDQWLPSLTELILSYTSLGQDSIAALEKLPELTYLFLGHGSYVGKQMLCSRGGFPQLESLIIDSLHKLERWVIEAGAMPRLRSLKIYDCTKLEMLPEGLRRMAALKDLTLLNMSPDICYRAEKEGEDWPKIQHIPSITISAICPYLL</sequence>